<dbReference type="AlphaFoldDB" id="A0A855X5M1"/>
<dbReference type="InterPro" id="IPR043130">
    <property type="entry name" value="CDP-OH_PTrfase_TM_dom"/>
</dbReference>
<evidence type="ECO:0000256" key="1">
    <source>
        <dbReference type="SAM" id="Phobius"/>
    </source>
</evidence>
<evidence type="ECO:0008006" key="4">
    <source>
        <dbReference type="Google" id="ProtNLM"/>
    </source>
</evidence>
<comment type="caution">
    <text evidence="2">The sequence shown here is derived from an EMBL/GenBank/DDBJ whole genome shotgun (WGS) entry which is preliminary data.</text>
</comment>
<feature type="transmembrane region" description="Helical" evidence="1">
    <location>
        <begin position="204"/>
        <end position="229"/>
    </location>
</feature>
<dbReference type="GO" id="GO:0016020">
    <property type="term" value="C:membrane"/>
    <property type="evidence" value="ECO:0007669"/>
    <property type="project" value="InterPro"/>
</dbReference>
<accession>A0A855X5M1</accession>
<reference evidence="2 3" key="1">
    <citation type="journal article" date="2018" name="ISME J.">
        <title>A methanotrophic archaeon couples anaerobic oxidation of methane to Fe(III) reduction.</title>
        <authorList>
            <person name="Cai C."/>
            <person name="Leu A.O."/>
            <person name="Xie G.J."/>
            <person name="Guo J."/>
            <person name="Feng Y."/>
            <person name="Zhao J.X."/>
            <person name="Tyson G.W."/>
            <person name="Yuan Z."/>
            <person name="Hu S."/>
        </authorList>
    </citation>
    <scope>NUCLEOTIDE SEQUENCE [LARGE SCALE GENOMIC DNA]</scope>
    <source>
        <strain evidence="2">FeB_12</strain>
    </source>
</reference>
<organism evidence="2 3">
    <name type="scientific">candidate division GN15 bacterium</name>
    <dbReference type="NCBI Taxonomy" id="2072418"/>
    <lineage>
        <taxon>Bacteria</taxon>
        <taxon>candidate division GN15</taxon>
    </lineage>
</organism>
<evidence type="ECO:0000313" key="2">
    <source>
        <dbReference type="EMBL" id="PWB75589.1"/>
    </source>
</evidence>
<name>A0A855X5M1_9BACT</name>
<feature type="transmembrane region" description="Helical" evidence="1">
    <location>
        <begin position="92"/>
        <end position="111"/>
    </location>
</feature>
<dbReference type="Proteomes" id="UP000250918">
    <property type="component" value="Unassembled WGS sequence"/>
</dbReference>
<dbReference type="GO" id="GO:0008654">
    <property type="term" value="P:phospholipid biosynthetic process"/>
    <property type="evidence" value="ECO:0007669"/>
    <property type="project" value="InterPro"/>
</dbReference>
<dbReference type="EMBL" id="PQAP01000008">
    <property type="protein sequence ID" value="PWB75589.1"/>
    <property type="molecule type" value="Genomic_DNA"/>
</dbReference>
<dbReference type="InterPro" id="IPR000462">
    <property type="entry name" value="CDP-OH_P_trans"/>
</dbReference>
<dbReference type="Pfam" id="PF01066">
    <property type="entry name" value="CDP-OH_P_transf"/>
    <property type="match status" value="1"/>
</dbReference>
<evidence type="ECO:0000313" key="3">
    <source>
        <dbReference type="Proteomes" id="UP000250918"/>
    </source>
</evidence>
<dbReference type="GO" id="GO:0016780">
    <property type="term" value="F:phosphotransferase activity, for other substituted phosphate groups"/>
    <property type="evidence" value="ECO:0007669"/>
    <property type="project" value="InterPro"/>
</dbReference>
<feature type="transmembrane region" description="Helical" evidence="1">
    <location>
        <begin position="6"/>
        <end position="28"/>
    </location>
</feature>
<keyword evidence="1" id="KW-0472">Membrane</keyword>
<feature type="transmembrane region" description="Helical" evidence="1">
    <location>
        <begin position="123"/>
        <end position="141"/>
    </location>
</feature>
<gene>
    <name evidence="2" type="ORF">C3F09_02150</name>
</gene>
<proteinExistence type="predicted"/>
<feature type="transmembrane region" description="Helical" evidence="1">
    <location>
        <begin position="179"/>
        <end position="198"/>
    </location>
</feature>
<keyword evidence="1" id="KW-1133">Transmembrane helix</keyword>
<dbReference type="Gene3D" id="1.20.120.1760">
    <property type="match status" value="1"/>
</dbReference>
<feature type="transmembrane region" description="Helical" evidence="1">
    <location>
        <begin position="147"/>
        <end position="167"/>
    </location>
</feature>
<keyword evidence="1" id="KW-0812">Transmembrane</keyword>
<sequence length="237" mass="26411">MKKYLYYFPHVLTLIGLGFAAAALMSVFDGNFDTAARFSLLVLAVDRLDGTLARKLKVKEKFPGTSGEVLDIITDLVGLTFVPMMLFRQTGLFLPGIGSALVAGAAIAASWKYSRKEQFLQNGYSVGAPPVFFSLFIFYFLHLPQVFPTIYAAALIALTVAPVRYPINCLVTTHWQPGYKSIINYLTTLFFVPVFIWLDAAPAFIYWIMLGAMIVQLFVNPVLLQAGILKPVFDRKY</sequence>
<protein>
    <recommendedName>
        <fullName evidence="4">CDP-diacylglycerol--serine O-phosphatidyltransferase</fullName>
    </recommendedName>
</protein>